<dbReference type="InterPro" id="IPR036595">
    <property type="entry name" value="A-macroglobulin_rcpt-bd_sf"/>
</dbReference>
<evidence type="ECO:0000313" key="13">
    <source>
        <dbReference type="EMBL" id="TRY89587.1"/>
    </source>
</evidence>
<dbReference type="InterPro" id="IPR008930">
    <property type="entry name" value="Terpenoid_cyclase/PrenylTrfase"/>
</dbReference>
<dbReference type="OrthoDB" id="9998011at2759"/>
<evidence type="ECO:0000256" key="9">
    <source>
        <dbReference type="SAM" id="SignalP"/>
    </source>
</evidence>
<dbReference type="InterPro" id="IPR009048">
    <property type="entry name" value="A-macroglobulin_rcpt-bd"/>
</dbReference>
<dbReference type="Gene3D" id="2.20.130.20">
    <property type="match status" value="2"/>
</dbReference>
<comment type="similarity">
    <text evidence="2">Belongs to the protease inhibitor I39 (alpha-2-macroglobulin) family.</text>
</comment>
<keyword evidence="8" id="KW-0325">Glycoprotein</keyword>
<dbReference type="InterPro" id="IPR019742">
    <property type="entry name" value="MacrogloblnA2_CS"/>
</dbReference>
<dbReference type="Gene3D" id="2.60.40.10">
    <property type="entry name" value="Immunoglobulins"/>
    <property type="match status" value="3"/>
</dbReference>
<feature type="domain" description="Alpha-2-macroglobulin" evidence="11">
    <location>
        <begin position="738"/>
        <end position="827"/>
    </location>
</feature>
<dbReference type="Gene3D" id="1.50.10.20">
    <property type="match status" value="4"/>
</dbReference>
<dbReference type="SMART" id="SM01360">
    <property type="entry name" value="A2M"/>
    <property type="match status" value="3"/>
</dbReference>
<evidence type="ECO:0000256" key="1">
    <source>
        <dbReference type="ARBA" id="ARBA00004613"/>
    </source>
</evidence>
<dbReference type="Gene3D" id="2.60.40.690">
    <property type="entry name" value="Alpha-macroglobulin, receptor-binding domain"/>
    <property type="match status" value="2"/>
</dbReference>
<keyword evidence="14" id="KW-1185">Reference proteome</keyword>
<dbReference type="Pfam" id="PF17789">
    <property type="entry name" value="MG4"/>
    <property type="match status" value="2"/>
</dbReference>
<evidence type="ECO:0000259" key="12">
    <source>
        <dbReference type="SMART" id="SM01361"/>
    </source>
</evidence>
<feature type="domain" description="Alpha-2-macroglobulin" evidence="11">
    <location>
        <begin position="1997"/>
        <end position="2092"/>
    </location>
</feature>
<reference evidence="13 14" key="1">
    <citation type="journal article" date="2019" name="Sci. Data">
        <title>Hybrid genome assembly and annotation of Danionella translucida.</title>
        <authorList>
            <person name="Kadobianskyi M."/>
            <person name="Schulze L."/>
            <person name="Schuelke M."/>
            <person name="Judkewitz B."/>
        </authorList>
    </citation>
    <scope>NUCLEOTIDE SEQUENCE [LARGE SCALE GENOMIC DNA]</scope>
    <source>
        <strain evidence="13 14">Bolton</strain>
    </source>
</reference>
<dbReference type="PROSITE" id="PS00477">
    <property type="entry name" value="ALPHA_2_MACROGLOBULIN"/>
    <property type="match status" value="3"/>
</dbReference>
<gene>
    <name evidence="13" type="ORF">DNTS_018390</name>
</gene>
<protein>
    <recommendedName>
        <fullName evidence="15">NTR domain-containing protein</fullName>
    </recommendedName>
</protein>
<keyword evidence="4" id="KW-0646">Protease inhibitor</keyword>
<dbReference type="InterPro" id="IPR011625">
    <property type="entry name" value="A2M_N_BRD"/>
</dbReference>
<dbReference type="InterPro" id="IPR047565">
    <property type="entry name" value="Alpha-macroglob_thiol-ester_cl"/>
</dbReference>
<dbReference type="Proteomes" id="UP000316079">
    <property type="component" value="Unassembled WGS sequence"/>
</dbReference>
<dbReference type="SMART" id="SM01361">
    <property type="entry name" value="A2M_recep"/>
    <property type="match status" value="1"/>
</dbReference>
<dbReference type="Pfam" id="PF00207">
    <property type="entry name" value="A2M"/>
    <property type="match status" value="3"/>
</dbReference>
<evidence type="ECO:0000259" key="10">
    <source>
        <dbReference type="SMART" id="SM01359"/>
    </source>
</evidence>
<dbReference type="InterPro" id="IPR040839">
    <property type="entry name" value="MG4"/>
</dbReference>
<keyword evidence="5 9" id="KW-0732">Signal</keyword>
<evidence type="ECO:0000256" key="6">
    <source>
        <dbReference type="ARBA" id="ARBA00022900"/>
    </source>
</evidence>
<sequence length="3656" mass="406570">MVWTLVTMAPNASCCWTGFLLVISLLVCAHGETEQTSGPYFLVTFPAVIESGSEAKLCASLLKPNESLSMNIYLLDGNKTTLLVRKKGEQEFHQCFNFKAPLMTAESIQKMKVEIQGNTFKMTEERKVMFKPYHPQTFIQTDKPIYIPGQTVHFRVVTVDTNFAPLDQQYSLIELEDSQGNRIGQWTNVSSTKWILQRSYELNPEGQQGFYTLKAFIGERVVSQDFEVKTYVLPKFEVTLKGPNKICVEEDELVIEVCAKYTYGQPVPGKSWVKVCRNIAPYVAISLDDGPACVEETVEIGNTGCATHTFNASVFLKSEIKDRLRNSLHVEAAVTEEGTEITMKKSQSISLSYEIGKATLLDLPKTYDHGSFINGKIKVSNYKDKPIPNKVVYLLRGETWSPEILLNLTTDSDGLASFSVNTSSFQRIDISLIASLHPEVHYHGHRTPFFSTDRQIIPLFQPAASYAPVFSELTIENIEQPLKCGNEITVTIKYYIVGETAEDFTTDIVYVALSKGVIVHQGYEKVQVKNSDKAASGTVTFKMLVRPDQSPAVEIMAYCVLPSENVVAGSTRLDVSLQFSPTKAVPGEKNTIQLSAQPGSLCGLSAVDQSVLILESGKRLDAEKIFNLLPVRSSSQFPYSLEDEGHCLNVRPRRQLSTDNAFETMKKLGLKMATNLAVKVPECLMYKGLTYHRYNDIVMYRQHAPVAVMSRLGNVEFASDSLDSYSEKVTTRTVFPETWIWELAEVGDSGSAEVPVKVPDTITTWESEAFCLSSQGLGLAPPAQLTVFQPFFLELSLPYSIIRGEIFELKATVFNYLSKCIMVKVTPAPSSDYTLKASSDDQYSSCLCASGRKTFKWILTPSVLGVLNITVSAEAEASQTVCDNEIVSVPERGRIDTVTRSLLVQAEGMEKTETYSWLLCPKGESLSEEVDLNLPKDVIEGSARSSVSVIGDVLGRALKNLHGLLRMPYGCGEQNMAVLSPNIYILQYLENTQQLTSAIRERATGFLKSGYQRQLNYKHFDGAYSTFGYGGGNTWLTAFVLRSFGKMQKYTYVDPLIIQSAKEWLISKRDSNGCFIQLGSLFNNRMKGGVNDNVTMTAYVTASLLELETPVTDPVVAKGLSCLKSAIYDMKNTYATALFAYTFSLARDTETRQKLLQKLEDLAISHGPLLHWSQSDSKDDSGDSLSVEISSYVLLAALTADSVSTADLGFANRIVSWLVKQQNAYGGFSSTQDTVVALQALSLYATKVFSADGSSTVSIRSAGDAHHFDVTQENKLLYQEKPLASVPGKYSIEVKGSACVSVQVAQFYNIPTPVETKTLSIDAKLEGDCKALGQHFSLNFTVKYEGLQEKTNMVIVDIKLLSGFTADTSMLGTSPGTYASLVERVESKDDRVILYLKEIPQNTPMTYQIQMKQVLPVKNLKPAVVKVYDYYQTSDKSETEYSFHYMISHIQNFRFAPQVEAESIQKMKVEIQGKTFKMAEERKVMFKPYPPQTFIQTDKPIYIPGQTVVTVDKHHRPLDQQYSAVVLEDREGIQISQWVNVSSTRWILLRSYELSPEARKGIYTLSAIIGERKVSEYFQVQQYVLPKFEVTVSAPNILNIEDSLISIQVCAKYTHGLPVFGKSQVNVCRTSLFFFSTIFIFDSEVQFCVKDTIEMTNTSCVIHSFEVSTFLNEKPQDKPQYRLRVHATVTEDGTENSMTHSESSIFLTYEIGKIRFTDLPETFEPGSVKLTRFNGTPIANKHIHILQGTTDVFESLQNLTTDRDGLASFTFNTTSHFNSKINLIAVAEIPAQKTPHYCMDKRSVQEAKPKPFAPYTPRVSKLNIEYFGQPLKCDTQFTGTIKYHFVNETVTTIKTDIVYIVSSRGVIVHNGFEKVEVKSSNRIASGEVTFKLFVHANLAPAMQILVYCVLPSDNIVASNKKIAIEKCLKNKVSLQFSPPKALPGEKNSLRLSAQPGSLCALSAVDQSVLILKSRKRLDAERIFNLLPVKSSSEYPYTVEDEKELMSCKTYELSIYNFSKYMGLKVATNLGVKYENCILFDGLGLAPPAQLTVFQPFFLELSLPYSIIRGEIFELKATVFNYLSKCIMVKVTPAPSSDYTLKASSDDQYSSCLCASGRKTFKWILTPSVLGVLNITVSAEAEASQNVCDEIVSVPERGRIDTVTRSLLVQAEGMEKTETYSWLLCPKGQSLSEEVDVKLPKDVIEGSARSSVSVIGDTLGRALKNLGSLLQIPNGCGEQNIAVLSSNIYILQYLENTKQLTADIRKNASSFLTSGYQTQLNFKNKNGAYSSFGRGKGSTWLTAFVLRCLGKAKKYIYIDAQVSQSAKQWLISKRDSDGHAPVNFQIHLKQKVPIKNLKPAKIKVYDFYQTTVIRSGSLAKLCMSLLKPEENLQLSISLVNGSQHTNLLQERTEKEIHRCLEFQACHLAPEKDSIQEIQVEARGENTHLVEKRKVQFVVHNPLTIIRTDKPIYNPGQTVYFRIFTMDLDFKPLDETDNRGNRINQWINVKSSQGKILQLSLPLNPEASVGSYQLSVETNKTTVTEQFEVKEYVLPKFEVTIKKPKSVRANKEEVKLGVCGRYTHGRPVPGNLNDTGCVSEMFPVAVFISKAEEYYRAEILEFSASVTEEGTGITITAKENVNLLYNVGRVEFIDLPEIFEEGSVKVQFSDGVPAPNRRVTVHWVLMAPIELTTDTNGEANFTLHMSLLTGTSLAVSAHETSGSFGTPFYFESAHKTLTKKPKDGPRQASQLSIKSLEEPLRCNVEVAATVQYSFVRETVENAQVTIVYLVLSRDQIVYNGFVSIEVKGSDETVRGEVTFKVPVRTRMAPKMDFLAYCVLSSQTVLAASRTFQIEKCFENQVLLRFSPTSAVPGEENILQLSARPGSMCGLSAVDQSVLILEKGKHLDVDKVFNLLPPRTFPFDLEDQVECLKLRSKRAPQADSFAPQYGPIPPPLDLFPSPSDKTADAVYETFKNAGLKVASNLLIRMPHCIRFRDVLYHRMFGGYGFGIMPAVSYGGAAGAVPALGGSQGRRPVGKAGVSGTLLIPEETIRSFFPETWIWKLVEIGNSGSAEVPVKVPDTITTWETEAFCLSSEGLGLAPPAQLTVFQPFFLELSLPYSIIRGEIFELKATVFNYLSKCIMVKVTPAPSSDYTLKASSDDQYSSCLCASGRKTFKWILTPSVLGVLNITVSAEAEASQTVCDNEIVSVPERGRIDTVTRSLRIIAEGVEKTNSQSWLLCPKGQNILEEAELVFPSDMIVGSGRATVSVLGDILGRALKNIESLLRMPYGCGEQNIAVLSTNIYILQYLEKTQQLTSEIREKATTFLKGGYQRQLNYENSNGAYTTFGRGEGNSWLTAFVLRTFGKAQHYVFIDPIKIENSKQWLIRHQLVDGEYVLKGSLFNNRMKDPAVSKGLSFLKKYVGVIRNLYTSALLSYTFSLAREKAIRESLLDKLKGFAIDEGPLLHWSQSDSKDDSGDSLSVEISSYVLLAALTADSVSTADLGFANRIVSWLVKQQNAYGGFSSTQDTVVALQALSLYATKVFSADGSSTVSVRSAGDAHHFDVTQENKLLYQEKPLASVPGKYSIEVKGSACVSVQDWRSMPEHSWTNVGRLNSYNLKNDMVFRLPLRIQETFSVKNLKPAVVKVYDYYQPSKEII</sequence>
<keyword evidence="7" id="KW-1015">Disulfide bond</keyword>
<dbReference type="InterPro" id="IPR011626">
    <property type="entry name" value="Alpha-macroglobulin_TED"/>
</dbReference>
<dbReference type="Pfam" id="PF07677">
    <property type="entry name" value="A2M_recep"/>
    <property type="match status" value="3"/>
</dbReference>
<dbReference type="InterPro" id="IPR014756">
    <property type="entry name" value="Ig_E-set"/>
</dbReference>
<dbReference type="InterPro" id="IPR002890">
    <property type="entry name" value="MG2"/>
</dbReference>
<keyword evidence="6" id="KW-0722">Serine protease inhibitor</keyword>
<feature type="chain" id="PRO_5022102565" description="NTR domain-containing protein" evidence="9">
    <location>
        <begin position="32"/>
        <end position="3656"/>
    </location>
</feature>
<dbReference type="InterPro" id="IPR041555">
    <property type="entry name" value="MG3"/>
</dbReference>
<feature type="domain" description="Alpha-2-macroglobulin bait region" evidence="10">
    <location>
        <begin position="2749"/>
        <end position="2898"/>
    </location>
</feature>
<dbReference type="Pfam" id="PF07678">
    <property type="entry name" value="TED_complement"/>
    <property type="match status" value="4"/>
</dbReference>
<dbReference type="EMBL" id="SRMA01025952">
    <property type="protein sequence ID" value="TRY89587.1"/>
    <property type="molecule type" value="Genomic_DNA"/>
</dbReference>
<dbReference type="GO" id="GO:0007399">
    <property type="term" value="P:nervous system development"/>
    <property type="evidence" value="ECO:0007669"/>
    <property type="project" value="UniProtKB-ARBA"/>
</dbReference>
<dbReference type="Gene3D" id="2.60.120.1540">
    <property type="match status" value="1"/>
</dbReference>
<comment type="caution">
    <text evidence="13">The sequence shown here is derived from an EMBL/GenBank/DDBJ whole genome shotgun (WGS) entry which is preliminary data.</text>
</comment>
<dbReference type="SMART" id="SM01359">
    <property type="entry name" value="A2M_N_2"/>
    <property type="match status" value="3"/>
</dbReference>
<dbReference type="Gene3D" id="2.60.40.1940">
    <property type="match status" value="3"/>
</dbReference>
<feature type="domain" description="Alpha-2-macroglobulin bait region" evidence="10">
    <location>
        <begin position="1822"/>
        <end position="1971"/>
    </location>
</feature>
<evidence type="ECO:0000256" key="4">
    <source>
        <dbReference type="ARBA" id="ARBA00022690"/>
    </source>
</evidence>
<dbReference type="FunFam" id="1.50.10.20:FF:000001">
    <property type="entry name" value="CD109 isoform 1"/>
    <property type="match status" value="1"/>
</dbReference>
<organism evidence="13 14">
    <name type="scientific">Danionella cerebrum</name>
    <dbReference type="NCBI Taxonomy" id="2873325"/>
    <lineage>
        <taxon>Eukaryota</taxon>
        <taxon>Metazoa</taxon>
        <taxon>Chordata</taxon>
        <taxon>Craniata</taxon>
        <taxon>Vertebrata</taxon>
        <taxon>Euteleostomi</taxon>
        <taxon>Actinopterygii</taxon>
        <taxon>Neopterygii</taxon>
        <taxon>Teleostei</taxon>
        <taxon>Ostariophysi</taxon>
        <taxon>Cypriniformes</taxon>
        <taxon>Danionidae</taxon>
        <taxon>Danioninae</taxon>
        <taxon>Danionella</taxon>
    </lineage>
</organism>
<dbReference type="GO" id="GO:0004867">
    <property type="term" value="F:serine-type endopeptidase inhibitor activity"/>
    <property type="evidence" value="ECO:0007669"/>
    <property type="project" value="UniProtKB-KW"/>
</dbReference>
<dbReference type="FunFam" id="2.60.40.10:FF:000312">
    <property type="entry name" value="Alpha-2-macroglobulin like 1"/>
    <property type="match status" value="3"/>
</dbReference>
<evidence type="ECO:0000256" key="3">
    <source>
        <dbReference type="ARBA" id="ARBA00022525"/>
    </source>
</evidence>
<evidence type="ECO:0000256" key="2">
    <source>
        <dbReference type="ARBA" id="ARBA00010952"/>
    </source>
</evidence>
<dbReference type="InterPro" id="IPR013783">
    <property type="entry name" value="Ig-like_fold"/>
</dbReference>
<dbReference type="Pfam" id="PF01835">
    <property type="entry name" value="MG2"/>
    <property type="match status" value="3"/>
</dbReference>
<dbReference type="GO" id="GO:0005615">
    <property type="term" value="C:extracellular space"/>
    <property type="evidence" value="ECO:0007669"/>
    <property type="project" value="InterPro"/>
</dbReference>
<dbReference type="SUPFAM" id="SSF48239">
    <property type="entry name" value="Terpenoid cyclases/Protein prenyltransferases"/>
    <property type="match status" value="3"/>
</dbReference>
<dbReference type="InterPro" id="IPR041813">
    <property type="entry name" value="A2M_TED"/>
</dbReference>
<dbReference type="Pfam" id="PF17791">
    <property type="entry name" value="MG3"/>
    <property type="match status" value="3"/>
</dbReference>
<evidence type="ECO:0000313" key="14">
    <source>
        <dbReference type="Proteomes" id="UP000316079"/>
    </source>
</evidence>
<dbReference type="FunFam" id="2.60.40.1930:FF:000001">
    <property type="entry name" value="CD109 isoform 3"/>
    <property type="match status" value="2"/>
</dbReference>
<accession>A0A553QI44</accession>
<proteinExistence type="inferred from homology"/>
<dbReference type="InterPro" id="IPR050473">
    <property type="entry name" value="A2M/Complement_sys"/>
</dbReference>
<dbReference type="SUPFAM" id="SSF81296">
    <property type="entry name" value="E set domains"/>
    <property type="match status" value="3"/>
</dbReference>
<dbReference type="Gene3D" id="6.20.50.160">
    <property type="match status" value="3"/>
</dbReference>
<comment type="subcellular location">
    <subcellularLocation>
        <location evidence="1">Secreted</location>
    </subcellularLocation>
</comment>
<dbReference type="Gene3D" id="2.60.40.1930">
    <property type="match status" value="6"/>
</dbReference>
<dbReference type="Pfam" id="PF07703">
    <property type="entry name" value="A2M_BRD"/>
    <property type="match status" value="3"/>
</dbReference>
<evidence type="ECO:0000259" key="11">
    <source>
        <dbReference type="SMART" id="SM01360"/>
    </source>
</evidence>
<dbReference type="SUPFAM" id="SSF49410">
    <property type="entry name" value="Alpha-macroglobulin receptor domain"/>
    <property type="match status" value="3"/>
</dbReference>
<dbReference type="PANTHER" id="PTHR11412">
    <property type="entry name" value="MACROGLOBULIN / COMPLEMENT"/>
    <property type="match status" value="1"/>
</dbReference>
<evidence type="ECO:0000256" key="7">
    <source>
        <dbReference type="ARBA" id="ARBA00023157"/>
    </source>
</evidence>
<evidence type="ECO:0000256" key="8">
    <source>
        <dbReference type="ARBA" id="ARBA00023180"/>
    </source>
</evidence>
<feature type="domain" description="Alpha-macroglobulin receptor-binding" evidence="12">
    <location>
        <begin position="1351"/>
        <end position="1441"/>
    </location>
</feature>
<feature type="domain" description="Alpha-2-macroglobulin bait region" evidence="10">
    <location>
        <begin position="473"/>
        <end position="614"/>
    </location>
</feature>
<feature type="domain" description="Alpha-2-macroglobulin" evidence="11">
    <location>
        <begin position="3056"/>
        <end position="3145"/>
    </location>
</feature>
<keyword evidence="3" id="KW-0964">Secreted</keyword>
<name>A0A553QI44_9TELE</name>
<dbReference type="InterPro" id="IPR001599">
    <property type="entry name" value="Macroglobln_a2"/>
</dbReference>
<dbReference type="STRING" id="623744.A0A553QI44"/>
<dbReference type="SMART" id="SM01419">
    <property type="entry name" value="Thiol-ester_cl"/>
    <property type="match status" value="3"/>
</dbReference>
<dbReference type="PANTHER" id="PTHR11412:SF150">
    <property type="entry name" value="ALPHA-2-MACROGLOBULIN-RELATED"/>
    <property type="match status" value="1"/>
</dbReference>
<dbReference type="CDD" id="cd02897">
    <property type="entry name" value="A2M_2"/>
    <property type="match status" value="1"/>
</dbReference>
<evidence type="ECO:0008006" key="15">
    <source>
        <dbReference type="Google" id="ProtNLM"/>
    </source>
</evidence>
<evidence type="ECO:0000256" key="5">
    <source>
        <dbReference type="ARBA" id="ARBA00022729"/>
    </source>
</evidence>
<feature type="signal peptide" evidence="9">
    <location>
        <begin position="1"/>
        <end position="31"/>
    </location>
</feature>